<comment type="caution">
    <text evidence="2">The sequence shown here is derived from an EMBL/GenBank/DDBJ whole genome shotgun (WGS) entry which is preliminary data.</text>
</comment>
<accession>A0A956RQQ8</accession>
<evidence type="ECO:0000313" key="2">
    <source>
        <dbReference type="EMBL" id="MCA9728712.1"/>
    </source>
</evidence>
<organism evidence="2 3">
    <name type="scientific">Eiseniibacteriota bacterium</name>
    <dbReference type="NCBI Taxonomy" id="2212470"/>
    <lineage>
        <taxon>Bacteria</taxon>
        <taxon>Candidatus Eiseniibacteriota</taxon>
    </lineage>
</organism>
<evidence type="ECO:0000313" key="3">
    <source>
        <dbReference type="Proteomes" id="UP000697710"/>
    </source>
</evidence>
<feature type="region of interest" description="Disordered" evidence="1">
    <location>
        <begin position="247"/>
        <end position="273"/>
    </location>
</feature>
<reference evidence="2" key="2">
    <citation type="journal article" date="2021" name="Microbiome">
        <title>Successional dynamics and alternative stable states in a saline activated sludge microbial community over 9 years.</title>
        <authorList>
            <person name="Wang Y."/>
            <person name="Ye J."/>
            <person name="Ju F."/>
            <person name="Liu L."/>
            <person name="Boyd J.A."/>
            <person name="Deng Y."/>
            <person name="Parks D.H."/>
            <person name="Jiang X."/>
            <person name="Yin X."/>
            <person name="Woodcroft B.J."/>
            <person name="Tyson G.W."/>
            <person name="Hugenholtz P."/>
            <person name="Polz M.F."/>
            <person name="Zhang T."/>
        </authorList>
    </citation>
    <scope>NUCLEOTIDE SEQUENCE</scope>
    <source>
        <strain evidence="2">HKST-UBA01</strain>
    </source>
</reference>
<feature type="compositionally biased region" description="Basic and acidic residues" evidence="1">
    <location>
        <begin position="250"/>
        <end position="264"/>
    </location>
</feature>
<dbReference type="EMBL" id="JAGQHR010000456">
    <property type="protein sequence ID" value="MCA9728712.1"/>
    <property type="molecule type" value="Genomic_DNA"/>
</dbReference>
<evidence type="ECO:0000256" key="1">
    <source>
        <dbReference type="SAM" id="MobiDB-lite"/>
    </source>
</evidence>
<reference evidence="2" key="1">
    <citation type="submission" date="2020-04" db="EMBL/GenBank/DDBJ databases">
        <authorList>
            <person name="Zhang T."/>
        </authorList>
    </citation>
    <scope>NUCLEOTIDE SEQUENCE</scope>
    <source>
        <strain evidence="2">HKST-UBA01</strain>
    </source>
</reference>
<name>A0A956RQQ8_UNCEI</name>
<proteinExistence type="predicted"/>
<sequence>MILGRVAGLGLIILGLLGGVAKAQTETDTGAEADSSAVADSLGFDLGIFADSLHTGGLFDRLGVHPQLGSSYDVNRTSTKFGEDATVQKSYGALDLLTRWNVSVQKNSAQNNRRQQVGRGTTKLAYEVEDYGGWSLGSEFGVSRSNTKSDVNRQVHQDDKLGIFVSSEFLGSAVSGGLGLGEGVLSWNTTAQLDRTQSDDVNESRNRTTQLLTRADSTSANGAARSFDTELLVAPAQAVSFRITTGNSRSSEDFKTDRPLEPDSTRFINGKNEDESDAYLVSGDYTPSRDTHLGFSASSTRTRIQEYSTTQRAQDTRHGRDEGLSFDAKGTALWGIQLGAGADLRRVRTEYALSDQGAGRRSRALDGNVLFTFGSAFGLLTGTEVEMTSTVGHNENTYDSTTDYDEDGVNIRTVLRRDFGRRLRATLSGEGDLKQTYYHAAPGQVKDDRDVLRRTLDTSWTFAASSALSTSINMQVDEKQTINISKRKSSANSVETVVTVGANYAWTLRPSTVVSQRYSVTANSSTFAFDEDKSNLFRQSRLETEVNTLLAERAHLRLDHEFRFRDSGAYQTLGPGQGRGYAKDTDEVQQILEAETSYDVMASVEAFYKQRYDIRQVTQILTGSTSTRELLESTWGFDIKHTFTEGFDVKARAERVSSSNEPSYWKVRAAANRTF</sequence>
<gene>
    <name evidence="2" type="ORF">KC729_13565</name>
</gene>
<protein>
    <submittedName>
        <fullName evidence="2">Uncharacterized protein</fullName>
    </submittedName>
</protein>
<dbReference type="AlphaFoldDB" id="A0A956RQQ8"/>
<dbReference type="Proteomes" id="UP000697710">
    <property type="component" value="Unassembled WGS sequence"/>
</dbReference>